<keyword evidence="4" id="KW-1185">Reference proteome</keyword>
<evidence type="ECO:0000313" key="4">
    <source>
        <dbReference type="Proteomes" id="UP001528411"/>
    </source>
</evidence>
<dbReference type="RefSeq" id="WP_215962579.1">
    <property type="nucleotide sequence ID" value="NZ_JAQOMS010000002.1"/>
</dbReference>
<accession>A0ABT5FFH8</accession>
<feature type="transmembrane region" description="Helical" evidence="1">
    <location>
        <begin position="197"/>
        <end position="213"/>
    </location>
</feature>
<feature type="transmembrane region" description="Helical" evidence="1">
    <location>
        <begin position="109"/>
        <end position="131"/>
    </location>
</feature>
<feature type="transmembrane region" description="Helical" evidence="1">
    <location>
        <begin position="152"/>
        <end position="185"/>
    </location>
</feature>
<keyword evidence="1" id="KW-0472">Membrane</keyword>
<protein>
    <submittedName>
        <fullName evidence="3">CPBP family intramembrane metalloprotease</fullName>
    </submittedName>
</protein>
<feature type="domain" description="CAAX prenyl protease 2/Lysostaphin resistance protein A-like" evidence="2">
    <location>
        <begin position="111"/>
        <end position="200"/>
    </location>
</feature>
<keyword evidence="1" id="KW-0812">Transmembrane</keyword>
<dbReference type="Pfam" id="PF02517">
    <property type="entry name" value="Rce1-like"/>
    <property type="match status" value="1"/>
</dbReference>
<evidence type="ECO:0000256" key="1">
    <source>
        <dbReference type="SAM" id="Phobius"/>
    </source>
</evidence>
<proteinExistence type="predicted"/>
<feature type="transmembrane region" description="Helical" evidence="1">
    <location>
        <begin position="37"/>
        <end position="56"/>
    </location>
</feature>
<keyword evidence="3" id="KW-0482">Metalloprotease</keyword>
<organism evidence="3 4">
    <name type="scientific">Psychrosphaera algicola</name>
    <dbReference type="NCBI Taxonomy" id="3023714"/>
    <lineage>
        <taxon>Bacteria</taxon>
        <taxon>Pseudomonadati</taxon>
        <taxon>Pseudomonadota</taxon>
        <taxon>Gammaproteobacteria</taxon>
        <taxon>Alteromonadales</taxon>
        <taxon>Pseudoalteromonadaceae</taxon>
        <taxon>Psychrosphaera</taxon>
    </lineage>
</organism>
<sequence>MVSLTKAYYKPVMYVEFVLLFIVLPIVVYFLRHTVAPYLLLCLITILLWCLLSLVTDPRFKRFRLWNLEKLREFLPNVMKTFLLAAFVITLASWWFTPQWLFSLPLEQTLMWIALLFLYPVLSAWPQEVIFRTYLFHRYKHIFKSKNLRAWLSALSFALAHLMFANWIAVVGSFFAGLVFAYTYMHSRSTLLVTLEHSLWGCWLFTAGLGIHFDSGMLT</sequence>
<dbReference type="InterPro" id="IPR003675">
    <property type="entry name" value="Rce1/LyrA-like_dom"/>
</dbReference>
<feature type="transmembrane region" description="Helical" evidence="1">
    <location>
        <begin position="12"/>
        <end position="31"/>
    </location>
</feature>
<keyword evidence="3" id="KW-0378">Hydrolase</keyword>
<reference evidence="3 4" key="1">
    <citation type="submission" date="2023-01" db="EMBL/GenBank/DDBJ databases">
        <title>Psychrosphaera sp. nov., isolated from marine algae.</title>
        <authorList>
            <person name="Bayburt H."/>
            <person name="Choi B.J."/>
            <person name="Kim J.M."/>
            <person name="Choi D.G."/>
            <person name="Jeon C.O."/>
        </authorList>
    </citation>
    <scope>NUCLEOTIDE SEQUENCE [LARGE SCALE GENOMIC DNA]</scope>
    <source>
        <strain evidence="3 4">G1-22</strain>
    </source>
</reference>
<keyword evidence="3" id="KW-0645">Protease</keyword>
<comment type="caution">
    <text evidence="3">The sequence shown here is derived from an EMBL/GenBank/DDBJ whole genome shotgun (WGS) entry which is preliminary data.</text>
</comment>
<dbReference type="Proteomes" id="UP001528411">
    <property type="component" value="Unassembled WGS sequence"/>
</dbReference>
<dbReference type="GO" id="GO:0008237">
    <property type="term" value="F:metallopeptidase activity"/>
    <property type="evidence" value="ECO:0007669"/>
    <property type="project" value="UniProtKB-KW"/>
</dbReference>
<keyword evidence="1" id="KW-1133">Transmembrane helix</keyword>
<evidence type="ECO:0000259" key="2">
    <source>
        <dbReference type="Pfam" id="PF02517"/>
    </source>
</evidence>
<gene>
    <name evidence="3" type="ORF">PN838_17945</name>
</gene>
<evidence type="ECO:0000313" key="3">
    <source>
        <dbReference type="EMBL" id="MDC2890292.1"/>
    </source>
</evidence>
<feature type="transmembrane region" description="Helical" evidence="1">
    <location>
        <begin position="77"/>
        <end position="97"/>
    </location>
</feature>
<dbReference type="EMBL" id="JAQOMS010000002">
    <property type="protein sequence ID" value="MDC2890292.1"/>
    <property type="molecule type" value="Genomic_DNA"/>
</dbReference>
<name>A0ABT5FFH8_9GAMM</name>